<feature type="compositionally biased region" description="Low complexity" evidence="1">
    <location>
        <begin position="92"/>
        <end position="106"/>
    </location>
</feature>
<feature type="compositionally biased region" description="Polar residues" evidence="1">
    <location>
        <begin position="78"/>
        <end position="91"/>
    </location>
</feature>
<name>A0A9N8M570_9BASI</name>
<dbReference type="PANTHER" id="PTHR28251">
    <property type="entry name" value="V-TYPE ATPASE ASSEMBLY FACTOR PKR1"/>
    <property type="match status" value="1"/>
</dbReference>
<evidence type="ECO:0000256" key="1">
    <source>
        <dbReference type="SAM" id="MobiDB-lite"/>
    </source>
</evidence>
<keyword evidence="4" id="KW-1185">Reference proteome</keyword>
<evidence type="ECO:0008006" key="5">
    <source>
        <dbReference type="Google" id="ProtNLM"/>
    </source>
</evidence>
<gene>
    <name evidence="3" type="ORF">JKILLFL_G2179</name>
</gene>
<feature type="transmembrane region" description="Helical" evidence="2">
    <location>
        <begin position="21"/>
        <end position="41"/>
    </location>
</feature>
<dbReference type="Proteomes" id="UP000836404">
    <property type="component" value="Unassembled WGS sequence"/>
</dbReference>
<dbReference type="EMBL" id="CAJHJF010006645">
    <property type="protein sequence ID" value="CAD6957985.1"/>
    <property type="molecule type" value="Genomic_DNA"/>
</dbReference>
<feature type="transmembrane region" description="Helical" evidence="2">
    <location>
        <begin position="47"/>
        <end position="68"/>
    </location>
</feature>
<accession>A0A9N8M570</accession>
<dbReference type="GO" id="GO:0005789">
    <property type="term" value="C:endoplasmic reticulum membrane"/>
    <property type="evidence" value="ECO:0007669"/>
    <property type="project" value="TreeGrafter"/>
</dbReference>
<evidence type="ECO:0000313" key="3">
    <source>
        <dbReference type="EMBL" id="CAD6957985.1"/>
    </source>
</evidence>
<dbReference type="PANTHER" id="PTHR28251:SF1">
    <property type="entry name" value="V-TYPE ATPASE ASSEMBLY FACTOR PKR1"/>
    <property type="match status" value="1"/>
</dbReference>
<protein>
    <recommendedName>
        <fullName evidence="5">ER protein Pkr1-domain-containing protein</fullName>
    </recommendedName>
</protein>
<sequence>MASFADKLVEGIMQPGVTSSTVLMMNYSFFALFLSLGGLAFLTSGNIHVLFLLFVSIGLCGSINWFVAELAKVPAESRQVQQMPDPNATSTDVAAPSAESSSSTTADDSKKDQ</sequence>
<dbReference type="Pfam" id="PF08636">
    <property type="entry name" value="Pkr1"/>
    <property type="match status" value="1"/>
</dbReference>
<dbReference type="GO" id="GO:0070072">
    <property type="term" value="P:vacuolar proton-transporting V-type ATPase complex assembly"/>
    <property type="evidence" value="ECO:0007669"/>
    <property type="project" value="InterPro"/>
</dbReference>
<dbReference type="AlphaFoldDB" id="A0A9N8M570"/>
<keyword evidence="2" id="KW-1133">Transmembrane helix</keyword>
<comment type="caution">
    <text evidence="3">The sequence shown here is derived from an EMBL/GenBank/DDBJ whole genome shotgun (WGS) entry which is preliminary data.</text>
</comment>
<organism evidence="3 4">
    <name type="scientific">Tilletia laevis</name>
    <dbReference type="NCBI Taxonomy" id="157183"/>
    <lineage>
        <taxon>Eukaryota</taxon>
        <taxon>Fungi</taxon>
        <taxon>Dikarya</taxon>
        <taxon>Basidiomycota</taxon>
        <taxon>Ustilaginomycotina</taxon>
        <taxon>Exobasidiomycetes</taxon>
        <taxon>Tilletiales</taxon>
        <taxon>Tilletiaceae</taxon>
        <taxon>Tilletia</taxon>
    </lineage>
</organism>
<evidence type="ECO:0000313" key="4">
    <source>
        <dbReference type="Proteomes" id="UP000836404"/>
    </source>
</evidence>
<keyword evidence="2" id="KW-0812">Transmembrane</keyword>
<dbReference type="InterPro" id="IPR013945">
    <property type="entry name" value="Pkr1"/>
</dbReference>
<feature type="region of interest" description="Disordered" evidence="1">
    <location>
        <begin position="78"/>
        <end position="113"/>
    </location>
</feature>
<proteinExistence type="predicted"/>
<keyword evidence="2" id="KW-0472">Membrane</keyword>
<evidence type="ECO:0000256" key="2">
    <source>
        <dbReference type="SAM" id="Phobius"/>
    </source>
</evidence>
<reference evidence="3 4" key="1">
    <citation type="submission" date="2020-10" db="EMBL/GenBank/DDBJ databases">
        <authorList>
            <person name="Sedaghatjoo S."/>
        </authorList>
    </citation>
    <scope>NUCLEOTIDE SEQUENCE [LARGE SCALE GENOMIC DNA]</scope>
    <source>
        <strain evidence="3 4">LLFL</strain>
    </source>
</reference>